<comment type="caution">
    <text evidence="5">The sequence shown here is derived from an EMBL/GenBank/DDBJ whole genome shotgun (WGS) entry which is preliminary data.</text>
</comment>
<dbReference type="AlphaFoldDB" id="A0A2W1JEK9"/>
<comment type="similarity">
    <text evidence="2">Belongs to the pterin-4-alpha-carbinolamine dehydratase family.</text>
</comment>
<protein>
    <recommendedName>
        <fullName evidence="3">4a-hydroxytetrahydrobiopterin dehydratase</fullName>
        <ecNumber evidence="3">4.2.1.96</ecNumber>
    </recommendedName>
</protein>
<dbReference type="RefSeq" id="WP_110987329.1">
    <property type="nucleotide sequence ID" value="NZ_CAWNWM010000011.1"/>
</dbReference>
<dbReference type="SUPFAM" id="SSF55248">
    <property type="entry name" value="PCD-like"/>
    <property type="match status" value="1"/>
</dbReference>
<accession>A0A2W1JEK9</accession>
<dbReference type="NCBIfam" id="NF002017">
    <property type="entry name" value="PRK00823.1-2"/>
    <property type="match status" value="1"/>
</dbReference>
<evidence type="ECO:0000313" key="5">
    <source>
        <dbReference type="EMBL" id="PZD72210.1"/>
    </source>
</evidence>
<dbReference type="CDD" id="cd00488">
    <property type="entry name" value="PCD_DCoH"/>
    <property type="match status" value="1"/>
</dbReference>
<dbReference type="OrthoDB" id="9794987at2"/>
<dbReference type="InterPro" id="IPR036428">
    <property type="entry name" value="PCD_sf"/>
</dbReference>
<sequence length="118" mass="13031">MHKAYLPIGLLVVTVLQVAFPAYSVPHPPTGWRLNGNRLECTYKLTNFIESVAFVEELVMPAEAVGHHPDVVIAYGRVSLSLTTHDADGLTDLDWMLAREIDAIATQQNPPLQCQPQP</sequence>
<comment type="catalytic activity">
    <reaction evidence="1">
        <text>(4aS,6R)-4a-hydroxy-L-erythro-5,6,7,8-tetrahydrobiopterin = (6R)-L-erythro-6,7-dihydrobiopterin + H2O</text>
        <dbReference type="Rhea" id="RHEA:11920"/>
        <dbReference type="ChEBI" id="CHEBI:15377"/>
        <dbReference type="ChEBI" id="CHEBI:15642"/>
        <dbReference type="ChEBI" id="CHEBI:43120"/>
        <dbReference type="EC" id="4.2.1.96"/>
    </reaction>
</comment>
<proteinExistence type="inferred from homology"/>
<dbReference type="PANTHER" id="PTHR12599">
    <property type="entry name" value="PTERIN-4-ALPHA-CARBINOLAMINE DEHYDRATASE"/>
    <property type="match status" value="1"/>
</dbReference>
<reference evidence="5 6" key="1">
    <citation type="journal article" date="2018" name="Sci. Rep.">
        <title>A novel species of the marine cyanobacterium Acaryochloris with a unique pigment content and lifestyle.</title>
        <authorList>
            <person name="Partensky F."/>
            <person name="Six C."/>
            <person name="Ratin M."/>
            <person name="Garczarek L."/>
            <person name="Vaulot D."/>
            <person name="Probert I."/>
            <person name="Calteau A."/>
            <person name="Gourvil P."/>
            <person name="Marie D."/>
            <person name="Grebert T."/>
            <person name="Bouchier C."/>
            <person name="Le Panse S."/>
            <person name="Gachenot M."/>
            <person name="Rodriguez F."/>
            <person name="Garrido J.L."/>
        </authorList>
    </citation>
    <scope>NUCLEOTIDE SEQUENCE [LARGE SCALE GENOMIC DNA]</scope>
    <source>
        <strain evidence="5 6">RCC1774</strain>
    </source>
</reference>
<dbReference type="EMBL" id="PQWO01000011">
    <property type="protein sequence ID" value="PZD72210.1"/>
    <property type="molecule type" value="Genomic_DNA"/>
</dbReference>
<gene>
    <name evidence="5" type="primary">phhB_2</name>
    <name evidence="5" type="ORF">C1752_03796</name>
</gene>
<dbReference type="PANTHER" id="PTHR12599:SF0">
    <property type="entry name" value="PTERIN-4-ALPHA-CARBINOLAMINE DEHYDRATASE"/>
    <property type="match status" value="1"/>
</dbReference>
<evidence type="ECO:0000313" key="6">
    <source>
        <dbReference type="Proteomes" id="UP000248857"/>
    </source>
</evidence>
<name>A0A2W1JEK9_9CYAN</name>
<keyword evidence="6" id="KW-1185">Reference proteome</keyword>
<dbReference type="GO" id="GO:0006729">
    <property type="term" value="P:tetrahydrobiopterin biosynthetic process"/>
    <property type="evidence" value="ECO:0007669"/>
    <property type="project" value="InterPro"/>
</dbReference>
<evidence type="ECO:0000256" key="3">
    <source>
        <dbReference type="ARBA" id="ARBA00013252"/>
    </source>
</evidence>
<dbReference type="Gene3D" id="3.30.1360.20">
    <property type="entry name" value="Transcriptional coactivator/pterin dehydratase"/>
    <property type="match status" value="1"/>
</dbReference>
<dbReference type="EC" id="4.2.1.96" evidence="3"/>
<organism evidence="5 6">
    <name type="scientific">Acaryochloris thomasi RCC1774</name>
    <dbReference type="NCBI Taxonomy" id="1764569"/>
    <lineage>
        <taxon>Bacteria</taxon>
        <taxon>Bacillati</taxon>
        <taxon>Cyanobacteriota</taxon>
        <taxon>Cyanophyceae</taxon>
        <taxon>Acaryochloridales</taxon>
        <taxon>Acaryochloridaceae</taxon>
        <taxon>Acaryochloris</taxon>
        <taxon>Acaryochloris thomasi</taxon>
    </lineage>
</organism>
<dbReference type="Pfam" id="PF01329">
    <property type="entry name" value="Pterin_4a"/>
    <property type="match status" value="1"/>
</dbReference>
<keyword evidence="4 5" id="KW-0456">Lyase</keyword>
<evidence type="ECO:0000256" key="4">
    <source>
        <dbReference type="ARBA" id="ARBA00023239"/>
    </source>
</evidence>
<dbReference type="Proteomes" id="UP000248857">
    <property type="component" value="Unassembled WGS sequence"/>
</dbReference>
<dbReference type="GO" id="GO:0008124">
    <property type="term" value="F:4-alpha-hydroxytetrahydrobiopterin dehydratase activity"/>
    <property type="evidence" value="ECO:0007669"/>
    <property type="project" value="UniProtKB-EC"/>
</dbReference>
<evidence type="ECO:0000256" key="1">
    <source>
        <dbReference type="ARBA" id="ARBA00001554"/>
    </source>
</evidence>
<evidence type="ECO:0000256" key="2">
    <source>
        <dbReference type="ARBA" id="ARBA00006472"/>
    </source>
</evidence>
<dbReference type="InterPro" id="IPR001533">
    <property type="entry name" value="Pterin_deHydtase"/>
</dbReference>